<dbReference type="PANTHER" id="PTHR35936:SF32">
    <property type="entry name" value="MEMBRANE-BOUND LYTIC MUREIN TRANSGLYCOSYLASE F"/>
    <property type="match status" value="1"/>
</dbReference>
<feature type="domain" description="Solute-binding protein family 3/N-terminal" evidence="9">
    <location>
        <begin position="42"/>
        <end position="269"/>
    </location>
</feature>
<comment type="similarity">
    <text evidence="2">Belongs to the bacterial solute-binding protein 3 family.</text>
</comment>
<dbReference type="InterPro" id="IPR023703">
    <property type="entry name" value="MltF"/>
</dbReference>
<comment type="catalytic activity">
    <reaction evidence="8">
        <text>Exolytic cleavage of the (1-&gt;4)-beta-glycosidic linkage between N-acetylmuramic acid (MurNAc) and N-acetylglucosamine (GlcNAc) residues in peptidoglycan, from either the reducing or the non-reducing ends of the peptidoglycan chains, with concomitant formation of a 1,6-anhydrobond in the MurNAc residue.</text>
        <dbReference type="EC" id="4.2.2.n1"/>
    </reaction>
</comment>
<gene>
    <name evidence="8" type="primary">mltF</name>
    <name evidence="10" type="ORF">MED92_16290</name>
</gene>
<dbReference type="EMBL" id="AAOW01000013">
    <property type="protein sequence ID" value="EAR60823.1"/>
    <property type="molecule type" value="Genomic_DNA"/>
</dbReference>
<dbReference type="CDD" id="cd13403">
    <property type="entry name" value="MLTF-like"/>
    <property type="match status" value="1"/>
</dbReference>
<feature type="region of interest" description="LT domain" evidence="8">
    <location>
        <begin position="271"/>
        <end position="492"/>
    </location>
</feature>
<feature type="active site" evidence="8">
    <location>
        <position position="317"/>
    </location>
</feature>
<keyword evidence="3 8" id="KW-0732">Signal</keyword>
<comment type="similarity">
    <text evidence="8">In the C-terminal section; belongs to the transglycosylase Slt family.</text>
</comment>
<dbReference type="NCBIfam" id="NF008112">
    <property type="entry name" value="PRK10859.1"/>
    <property type="match status" value="1"/>
</dbReference>
<dbReference type="SUPFAM" id="SSF53850">
    <property type="entry name" value="Periplasmic binding protein-like II"/>
    <property type="match status" value="1"/>
</dbReference>
<evidence type="ECO:0000256" key="8">
    <source>
        <dbReference type="HAMAP-Rule" id="MF_02016"/>
    </source>
</evidence>
<dbReference type="CDD" id="cd01009">
    <property type="entry name" value="PBP2_YfhD_N"/>
    <property type="match status" value="1"/>
</dbReference>
<evidence type="ECO:0000313" key="10">
    <source>
        <dbReference type="EMBL" id="EAR60823.1"/>
    </source>
</evidence>
<dbReference type="InterPro" id="IPR023346">
    <property type="entry name" value="Lysozyme-like_dom_sf"/>
</dbReference>
<dbReference type="InterPro" id="IPR008258">
    <property type="entry name" value="Transglycosylase_SLT_dom_1"/>
</dbReference>
<dbReference type="Gene3D" id="1.10.530.10">
    <property type="match status" value="1"/>
</dbReference>
<dbReference type="EC" id="4.2.2.n1" evidence="8"/>
<keyword evidence="6 8" id="KW-0456">Lyase</keyword>
<organism evidence="10 11">
    <name type="scientific">Neptuniibacter caesariensis</name>
    <dbReference type="NCBI Taxonomy" id="207954"/>
    <lineage>
        <taxon>Bacteria</taxon>
        <taxon>Pseudomonadati</taxon>
        <taxon>Pseudomonadota</taxon>
        <taxon>Gammaproteobacteria</taxon>
        <taxon>Oceanospirillales</taxon>
        <taxon>Oceanospirillaceae</taxon>
        <taxon>Neptuniibacter</taxon>
    </lineage>
</organism>
<comment type="function">
    <text evidence="8">Murein-degrading enzyme that degrades murein glycan strands and insoluble, high-molecular weight murein sacculi, with the concomitant formation of a 1,6-anhydromuramoyl product. Lytic transglycosylases (LTs) play an integral role in the metabolism of the peptidoglycan (PG) sacculus. Their lytic action creates space within the PG sacculus to allow for its expansion as well as for the insertion of various structures such as secretion systems and flagella.</text>
</comment>
<proteinExistence type="inferred from homology"/>
<dbReference type="GO" id="GO:0071555">
    <property type="term" value="P:cell wall organization"/>
    <property type="evidence" value="ECO:0007669"/>
    <property type="project" value="UniProtKB-KW"/>
</dbReference>
<accession>A0A7U8GS09</accession>
<dbReference type="Proteomes" id="UP000002171">
    <property type="component" value="Unassembled WGS sequence"/>
</dbReference>
<dbReference type="SMART" id="SM00062">
    <property type="entry name" value="PBPb"/>
    <property type="match status" value="1"/>
</dbReference>
<dbReference type="PROSITE" id="PS00922">
    <property type="entry name" value="TRANSGLYCOSYLASE"/>
    <property type="match status" value="1"/>
</dbReference>
<dbReference type="GO" id="GO:0016998">
    <property type="term" value="P:cell wall macromolecule catabolic process"/>
    <property type="evidence" value="ECO:0007669"/>
    <property type="project" value="UniProtKB-UniRule"/>
</dbReference>
<comment type="similarity">
    <text evidence="1">Belongs to the transglycosylase Slt family.</text>
</comment>
<evidence type="ECO:0000256" key="5">
    <source>
        <dbReference type="ARBA" id="ARBA00023237"/>
    </source>
</evidence>
<evidence type="ECO:0000256" key="7">
    <source>
        <dbReference type="ARBA" id="ARBA00023316"/>
    </source>
</evidence>
<dbReference type="GO" id="GO:0009279">
    <property type="term" value="C:cell outer membrane"/>
    <property type="evidence" value="ECO:0007669"/>
    <property type="project" value="UniProtKB-SubCell"/>
</dbReference>
<comment type="domain">
    <text evidence="8">The N-terminal domain does not have lytic activity and probably modulates enzymatic activity. The C-terminal domain is the catalytic active domain.</text>
</comment>
<dbReference type="AlphaFoldDB" id="A0A7U8GS09"/>
<dbReference type="InterPro" id="IPR001638">
    <property type="entry name" value="Solute-binding_3/MltF_N"/>
</dbReference>
<comment type="similarity">
    <text evidence="8">In the N-terminal section; belongs to the bacterial solute-binding protein 3 family.</text>
</comment>
<dbReference type="Pfam" id="PF00497">
    <property type="entry name" value="SBP_bac_3"/>
    <property type="match status" value="1"/>
</dbReference>
<protein>
    <recommendedName>
        <fullName evidence="8">Membrane-bound lytic murein transglycosylase F</fullName>
        <ecNumber evidence="8">4.2.2.n1</ecNumber>
    </recommendedName>
    <alternativeName>
        <fullName evidence="8">Murein lyase F</fullName>
    </alternativeName>
</protein>
<dbReference type="PANTHER" id="PTHR35936">
    <property type="entry name" value="MEMBRANE-BOUND LYTIC MUREIN TRANSGLYCOSYLASE F"/>
    <property type="match status" value="1"/>
</dbReference>
<evidence type="ECO:0000256" key="1">
    <source>
        <dbReference type="ARBA" id="ARBA00007734"/>
    </source>
</evidence>
<comment type="subcellular location">
    <subcellularLocation>
        <location evidence="8">Cell outer membrane</location>
        <topology evidence="8">Peripheral membrane protein</topology>
    </subcellularLocation>
    <text evidence="8">Attached to the inner leaflet of the outer membrane.</text>
</comment>
<comment type="caution">
    <text evidence="10">The sequence shown here is derived from an EMBL/GenBank/DDBJ whole genome shotgun (WGS) entry which is preliminary data.</text>
</comment>
<dbReference type="GO" id="GO:0008933">
    <property type="term" value="F:peptidoglycan lytic transglycosylase activity"/>
    <property type="evidence" value="ECO:0007669"/>
    <property type="project" value="UniProtKB-UniRule"/>
</dbReference>
<keyword evidence="4 8" id="KW-0472">Membrane</keyword>
<dbReference type="GO" id="GO:0009253">
    <property type="term" value="P:peptidoglycan catabolic process"/>
    <property type="evidence" value="ECO:0007669"/>
    <property type="project" value="TreeGrafter"/>
</dbReference>
<name>A0A7U8GS09_NEPCE</name>
<evidence type="ECO:0000256" key="2">
    <source>
        <dbReference type="ARBA" id="ARBA00010333"/>
    </source>
</evidence>
<dbReference type="Pfam" id="PF01464">
    <property type="entry name" value="SLT"/>
    <property type="match status" value="1"/>
</dbReference>
<dbReference type="Gene3D" id="3.40.190.10">
    <property type="entry name" value="Periplasmic binding protein-like II"/>
    <property type="match status" value="2"/>
</dbReference>
<dbReference type="InterPro" id="IPR000189">
    <property type="entry name" value="Transglyc_AS"/>
</dbReference>
<keyword evidence="7 8" id="KW-0961">Cell wall biogenesis/degradation</keyword>
<evidence type="ECO:0000256" key="6">
    <source>
        <dbReference type="ARBA" id="ARBA00023239"/>
    </source>
</evidence>
<dbReference type="RefSeq" id="WP_007020923.1">
    <property type="nucleotide sequence ID" value="NZ_CH724125.1"/>
</dbReference>
<evidence type="ECO:0000313" key="11">
    <source>
        <dbReference type="Proteomes" id="UP000002171"/>
    </source>
</evidence>
<dbReference type="HAMAP" id="MF_02016">
    <property type="entry name" value="MltF"/>
    <property type="match status" value="1"/>
</dbReference>
<evidence type="ECO:0000256" key="3">
    <source>
        <dbReference type="ARBA" id="ARBA00022729"/>
    </source>
</evidence>
<feature type="signal peptide" evidence="8">
    <location>
        <begin position="1"/>
        <end position="26"/>
    </location>
</feature>
<feature type="chain" id="PRO_5031663119" description="Membrane-bound lytic murein transglycosylase F" evidence="8">
    <location>
        <begin position="27"/>
        <end position="492"/>
    </location>
</feature>
<sequence length="492" mass="56354" precursor="true">MFDICRKKNSSYLLAALILLSIPALTSWNNKTQLDGIVESGSLKFVTRNSPNTYFIDKGEPAGFEYELAKAYADYLNVNLKLVLPDTFGSIFPTILNRKGHLAGAMLTATSERQQTFEFTPPYLHTTTAVIYRKIQGVPGPKNLEDLIKKDKKLVVIANSSHVELLKKLKDTHPDLNWEETNEHTAVELLERVHNKEIDYTITDAIAFDSQKSFFPGLTKAFDLDKPQPLAWMFAPNEDQSLKTSLNDFMALESTKSLMIDLHQKYFNRTNPFGFYDTAAFKEDMQTRFPKIQQYFMMAEQETDIDWQLLAAIAYQESHWDPKAVSPTGVKGIMMLTNAAAKEVGVTDRTDPVQSIIGGAHYLVIVKKKIPERIKEPDHTWFALAGYNVGYGHLEDARVLTTRAGKNPDKWEDVRQFLPLLTQHKHYSTVRYGYARGYEPVHYVSNIRKYMELLSWEIQLMQAKRRDEKADMDPDHESWDSTTVVDDLFPDF</sequence>
<reference evidence="10 11" key="1">
    <citation type="submission" date="2006-02" db="EMBL/GenBank/DDBJ databases">
        <authorList>
            <person name="Pinhassi J."/>
            <person name="Pedros-Alio C."/>
            <person name="Ferriera S."/>
            <person name="Johnson J."/>
            <person name="Kravitz S."/>
            <person name="Halpern A."/>
            <person name="Remington K."/>
            <person name="Beeson K."/>
            <person name="Tran B."/>
            <person name="Rogers Y.-H."/>
            <person name="Friedman R."/>
            <person name="Venter J.C."/>
        </authorList>
    </citation>
    <scope>NUCLEOTIDE SEQUENCE [LARGE SCALE GENOMIC DNA]</scope>
    <source>
        <strain evidence="10 11">MED92</strain>
    </source>
</reference>
<dbReference type="SUPFAM" id="SSF53955">
    <property type="entry name" value="Lysozyme-like"/>
    <property type="match status" value="1"/>
</dbReference>
<keyword evidence="11" id="KW-1185">Reference proteome</keyword>
<dbReference type="OrthoDB" id="9815002at2"/>
<comment type="caution">
    <text evidence="8">Lacks conserved residue(s) required for the propagation of feature annotation.</text>
</comment>
<evidence type="ECO:0000259" key="9">
    <source>
        <dbReference type="SMART" id="SM00062"/>
    </source>
</evidence>
<keyword evidence="5 8" id="KW-0998">Cell outer membrane</keyword>
<evidence type="ECO:0000256" key="4">
    <source>
        <dbReference type="ARBA" id="ARBA00023136"/>
    </source>
</evidence>